<proteinExistence type="predicted"/>
<dbReference type="AlphaFoldDB" id="A0A0U5F6E9"/>
<protein>
    <submittedName>
        <fullName evidence="2">Membrane protein</fullName>
    </submittedName>
</protein>
<sequence length="109" mass="12270">MSYGYITKLSENVERQHIRYNNRYGTAIAADIYTPKNLEEDKLLPAIVIGTPYGSTKEQAAAIYANTFAQLGFVTLTFDQVYMGESAANLVMLLLQTYMRNLLVPQLII</sequence>
<dbReference type="SUPFAM" id="SSF53474">
    <property type="entry name" value="alpha/beta-Hydrolases"/>
    <property type="match status" value="1"/>
</dbReference>
<feature type="domain" description="Xaa-Pro dipeptidyl-peptidase-like" evidence="1">
    <location>
        <begin position="25"/>
        <end position="81"/>
    </location>
</feature>
<accession>A0A0U5F6E9</accession>
<evidence type="ECO:0000313" key="2">
    <source>
        <dbReference type="EMBL" id="CUR40009.1"/>
    </source>
</evidence>
<dbReference type="RefSeq" id="WP_231125319.1">
    <property type="nucleotide sequence ID" value="NZ_LN887507.1"/>
</dbReference>
<gene>
    <name evidence="2" type="ORF">LRLP16767_LR202_00059</name>
</gene>
<dbReference type="Gene3D" id="3.40.50.1820">
    <property type="entry name" value="alpha/beta hydrolase"/>
    <property type="match status" value="1"/>
</dbReference>
<dbReference type="EMBL" id="LN887507">
    <property type="protein sequence ID" value="CUR40009.1"/>
    <property type="molecule type" value="Genomic_DNA"/>
</dbReference>
<dbReference type="InterPro" id="IPR029058">
    <property type="entry name" value="AB_hydrolase_fold"/>
</dbReference>
<organism evidence="2 3">
    <name type="scientific">Limosilactobacillus reuteri</name>
    <name type="common">Lactobacillus reuteri</name>
    <dbReference type="NCBI Taxonomy" id="1598"/>
    <lineage>
        <taxon>Bacteria</taxon>
        <taxon>Bacillati</taxon>
        <taxon>Bacillota</taxon>
        <taxon>Bacilli</taxon>
        <taxon>Lactobacillales</taxon>
        <taxon>Lactobacillaceae</taxon>
        <taxon>Limosilactobacillus</taxon>
    </lineage>
</organism>
<dbReference type="PANTHER" id="PTHR47751:SF1">
    <property type="entry name" value="SUPERFAMILY HYDROLASE, PUTATIVE (AFU_ORTHOLOGUE AFUA_2G16580)-RELATED"/>
    <property type="match status" value="1"/>
</dbReference>
<dbReference type="GO" id="GO:0016787">
    <property type="term" value="F:hydrolase activity"/>
    <property type="evidence" value="ECO:0007669"/>
    <property type="project" value="InterPro"/>
</dbReference>
<dbReference type="InterPro" id="IPR000383">
    <property type="entry name" value="Xaa-Pro-like_dom"/>
</dbReference>
<dbReference type="PANTHER" id="PTHR47751">
    <property type="entry name" value="SUPERFAMILY HYDROLASE, PUTATIVE (AFU_ORTHOLOGUE AFUA_2G16580)-RELATED"/>
    <property type="match status" value="1"/>
</dbReference>
<evidence type="ECO:0000259" key="1">
    <source>
        <dbReference type="Pfam" id="PF02129"/>
    </source>
</evidence>
<dbReference type="Proteomes" id="UP000235484">
    <property type="component" value="Unassembled WGS sequence"/>
</dbReference>
<dbReference type="Pfam" id="PF02129">
    <property type="entry name" value="Peptidase_S15"/>
    <property type="match status" value="1"/>
</dbReference>
<evidence type="ECO:0000313" key="3">
    <source>
        <dbReference type="Proteomes" id="UP000235484"/>
    </source>
</evidence>
<reference evidence="3" key="1">
    <citation type="submission" date="2015-10" db="EMBL/GenBank/DDBJ databases">
        <authorList>
            <person name="Crossman L.C."/>
        </authorList>
    </citation>
    <scope>NUCLEOTIDE SEQUENCE [LARGE SCALE GENOMIC DNA]</scope>
    <source>
        <strain evidence="3">20-2</strain>
    </source>
</reference>
<dbReference type="InterPro" id="IPR051411">
    <property type="entry name" value="Polyketide_trans_af380"/>
</dbReference>
<name>A0A0U5F6E9_LIMRT</name>